<keyword evidence="7" id="KW-0408">Iron</keyword>
<keyword evidence="2 12" id="KW-0813">Transport</keyword>
<feature type="chain" id="PRO_5015769086" evidence="14">
    <location>
        <begin position="26"/>
        <end position="824"/>
    </location>
</feature>
<dbReference type="InterPro" id="IPR036942">
    <property type="entry name" value="Beta-barrel_TonB_sf"/>
</dbReference>
<keyword evidence="4" id="KW-0410">Iron transport</keyword>
<dbReference type="InterPro" id="IPR012910">
    <property type="entry name" value="Plug_dom"/>
</dbReference>
<evidence type="ECO:0000256" key="1">
    <source>
        <dbReference type="ARBA" id="ARBA00004571"/>
    </source>
</evidence>
<dbReference type="SUPFAM" id="SSF56935">
    <property type="entry name" value="Porins"/>
    <property type="match status" value="1"/>
</dbReference>
<protein>
    <submittedName>
        <fullName evidence="17">TonB-dependent receptor</fullName>
    </submittedName>
</protein>
<evidence type="ECO:0000256" key="9">
    <source>
        <dbReference type="ARBA" id="ARBA00023077"/>
    </source>
</evidence>
<feature type="domain" description="TonB-dependent receptor-like beta-barrel" evidence="15">
    <location>
        <begin position="291"/>
        <end position="785"/>
    </location>
</feature>
<comment type="subcellular location">
    <subcellularLocation>
        <location evidence="1 12">Cell outer membrane</location>
        <topology evidence="1 12">Multi-pass membrane protein</topology>
    </subcellularLocation>
</comment>
<comment type="caution">
    <text evidence="17">The sequence shown here is derived from an EMBL/GenBank/DDBJ whole genome shotgun (WGS) entry which is preliminary data.</text>
</comment>
<keyword evidence="8" id="KW-0406">Ion transport</keyword>
<keyword evidence="10 12" id="KW-0472">Membrane</keyword>
<evidence type="ECO:0000256" key="10">
    <source>
        <dbReference type="ARBA" id="ARBA00023136"/>
    </source>
</evidence>
<dbReference type="Gene3D" id="2.170.130.10">
    <property type="entry name" value="TonB-dependent receptor, plug domain"/>
    <property type="match status" value="1"/>
</dbReference>
<reference evidence="17 18" key="1">
    <citation type="submission" date="2017-09" db="EMBL/GenBank/DDBJ databases">
        <title>Sphingomonas panjinensis sp.nov., isolated from oil-contaminated soil.</title>
        <authorList>
            <person name="Wang L."/>
            <person name="Chen L."/>
        </authorList>
    </citation>
    <scope>NUCLEOTIDE SEQUENCE [LARGE SCALE GENOMIC DNA]</scope>
    <source>
        <strain evidence="17 18">FW-11</strain>
    </source>
</reference>
<keyword evidence="5 12" id="KW-0812">Transmembrane</keyword>
<sequence length="824" mass="88231">MGRVHSIILAGVSVVGLGMAAAAHAETAPQSAGAGSSVPTEQAEAGASEIVVTGTARSSGVRKLDAGFSITTASEEDIRRIVPQSTADLLKIVPGVYVETSGGVAGVHVGVRGFPQNGGGAFATVQLDGAPIFPPNTLSFLETFSLFRIDDTVERVEVLRGGPNPVFSNGQPGITVNFIQKKGGNTPEGSARVTVGAEGLFRYDGYVGGKVADGWYASLGGFYRLSDGIRDTQYPADKGGQVTATLTRRWDGLGEFSLYGRKVHDSNAFFSGAPLLSSNNGADLSVYPHFDQRHDALAGHDIRRLDLEVTPGATPGRISRDYGDGRTIDLNQFGGSLELTPGDWTISDKFSYTEGSADVRAIFTGAVPTTLGAYIGSRLAAGSTVGRGPATSGSASFATSGAAIADANLPVIVAGLWSIDKDIESFTNDVRLSRTFGSHTLTVGSYFAAYSVDDLWYQGNNALLAFEPHARRINVTLNNGVPLTRDGFVSATTNQVRASYEGRNIAGFLADEWEVTDRLRIDGGIRVEHYKAEGTIGTSRAGVDLDGNPVTLYNNGAVVLDGGSREVDYSKTKLSYTAGLNYRLADNLSAFGRLNSGYKFPHFDDLREGSRVVQKIDQYEIGLKTAQRAFDGFLTFFYNDFKGQTYSQQVVNPTNGAITTVTAIAGSRTYGVELEGAVRPVRNLDLRFNGTWFRGRFRDIEDGVASGVQNGNKVQRQPTVQLRAQPSYRIPVGQGDITLFGAYNYVGKRFSDIQNLQRLPSYQTVDLGVTANFDPIELQFTVTNLTDELGLTEGNARIIGTTSGSVIARSIFGRAYQLSARYRF</sequence>
<evidence type="ECO:0000259" key="15">
    <source>
        <dbReference type="Pfam" id="PF00593"/>
    </source>
</evidence>
<dbReference type="PANTHER" id="PTHR32552">
    <property type="entry name" value="FERRICHROME IRON RECEPTOR-RELATED"/>
    <property type="match status" value="1"/>
</dbReference>
<organism evidence="17 18">
    <name type="scientific">Sphingomonas oleivorans</name>
    <dbReference type="NCBI Taxonomy" id="1735121"/>
    <lineage>
        <taxon>Bacteria</taxon>
        <taxon>Pseudomonadati</taxon>
        <taxon>Pseudomonadota</taxon>
        <taxon>Alphaproteobacteria</taxon>
        <taxon>Sphingomonadales</taxon>
        <taxon>Sphingomonadaceae</taxon>
        <taxon>Sphingomonas</taxon>
    </lineage>
</organism>
<dbReference type="GO" id="GO:0009279">
    <property type="term" value="C:cell outer membrane"/>
    <property type="evidence" value="ECO:0007669"/>
    <property type="project" value="UniProtKB-SubCell"/>
</dbReference>
<dbReference type="PROSITE" id="PS52016">
    <property type="entry name" value="TONB_DEPENDENT_REC_3"/>
    <property type="match status" value="1"/>
</dbReference>
<dbReference type="InterPro" id="IPR039426">
    <property type="entry name" value="TonB-dep_rcpt-like"/>
</dbReference>
<evidence type="ECO:0000256" key="11">
    <source>
        <dbReference type="ARBA" id="ARBA00023237"/>
    </source>
</evidence>
<evidence type="ECO:0000313" key="18">
    <source>
        <dbReference type="Proteomes" id="UP000244162"/>
    </source>
</evidence>
<evidence type="ECO:0000256" key="8">
    <source>
        <dbReference type="ARBA" id="ARBA00023065"/>
    </source>
</evidence>
<feature type="domain" description="TonB-dependent receptor plug" evidence="16">
    <location>
        <begin position="63"/>
        <end position="173"/>
    </location>
</feature>
<keyword evidence="6 14" id="KW-0732">Signal</keyword>
<dbReference type="Pfam" id="PF00593">
    <property type="entry name" value="TonB_dep_Rec_b-barrel"/>
    <property type="match status" value="1"/>
</dbReference>
<dbReference type="InterPro" id="IPR000531">
    <property type="entry name" value="Beta-barrel_TonB"/>
</dbReference>
<evidence type="ECO:0000256" key="3">
    <source>
        <dbReference type="ARBA" id="ARBA00022452"/>
    </source>
</evidence>
<evidence type="ECO:0000256" key="4">
    <source>
        <dbReference type="ARBA" id="ARBA00022496"/>
    </source>
</evidence>
<proteinExistence type="inferred from homology"/>
<evidence type="ECO:0000256" key="12">
    <source>
        <dbReference type="PROSITE-ProRule" id="PRU01360"/>
    </source>
</evidence>
<gene>
    <name evidence="17" type="ORF">CLG96_13730</name>
</gene>
<keyword evidence="17" id="KW-0675">Receptor</keyword>
<evidence type="ECO:0000256" key="6">
    <source>
        <dbReference type="ARBA" id="ARBA00022729"/>
    </source>
</evidence>
<dbReference type="Pfam" id="PF07715">
    <property type="entry name" value="Plug"/>
    <property type="match status" value="1"/>
</dbReference>
<dbReference type="AlphaFoldDB" id="A0A2T5FX29"/>
<feature type="signal peptide" evidence="14">
    <location>
        <begin position="1"/>
        <end position="25"/>
    </location>
</feature>
<dbReference type="EMBL" id="NWBU01000010">
    <property type="protein sequence ID" value="PTQ10334.1"/>
    <property type="molecule type" value="Genomic_DNA"/>
</dbReference>
<dbReference type="OrthoDB" id="7277632at2"/>
<keyword evidence="11 12" id="KW-0998">Cell outer membrane</keyword>
<keyword evidence="9 13" id="KW-0798">TonB box</keyword>
<name>A0A2T5FX29_9SPHN</name>
<comment type="similarity">
    <text evidence="12 13">Belongs to the TonB-dependent receptor family.</text>
</comment>
<dbReference type="GO" id="GO:0015344">
    <property type="term" value="F:siderophore uptake transmembrane transporter activity"/>
    <property type="evidence" value="ECO:0007669"/>
    <property type="project" value="TreeGrafter"/>
</dbReference>
<keyword evidence="18" id="KW-1185">Reference proteome</keyword>
<evidence type="ECO:0000256" key="14">
    <source>
        <dbReference type="SAM" id="SignalP"/>
    </source>
</evidence>
<dbReference type="InterPro" id="IPR037066">
    <property type="entry name" value="Plug_dom_sf"/>
</dbReference>
<dbReference type="Gene3D" id="2.40.170.20">
    <property type="entry name" value="TonB-dependent receptor, beta-barrel domain"/>
    <property type="match status" value="1"/>
</dbReference>
<evidence type="ECO:0000256" key="5">
    <source>
        <dbReference type="ARBA" id="ARBA00022692"/>
    </source>
</evidence>
<evidence type="ECO:0000256" key="7">
    <source>
        <dbReference type="ARBA" id="ARBA00023004"/>
    </source>
</evidence>
<evidence type="ECO:0000313" key="17">
    <source>
        <dbReference type="EMBL" id="PTQ10334.1"/>
    </source>
</evidence>
<accession>A0A2T5FX29</accession>
<keyword evidence="3 12" id="KW-1134">Transmembrane beta strand</keyword>
<dbReference type="PANTHER" id="PTHR32552:SF89">
    <property type="entry name" value="CATECHOLATE SIDEROPHORE RECEPTOR FIU"/>
    <property type="match status" value="1"/>
</dbReference>
<evidence type="ECO:0000259" key="16">
    <source>
        <dbReference type="Pfam" id="PF07715"/>
    </source>
</evidence>
<dbReference type="Proteomes" id="UP000244162">
    <property type="component" value="Unassembled WGS sequence"/>
</dbReference>
<evidence type="ECO:0000256" key="13">
    <source>
        <dbReference type="RuleBase" id="RU003357"/>
    </source>
</evidence>
<evidence type="ECO:0000256" key="2">
    <source>
        <dbReference type="ARBA" id="ARBA00022448"/>
    </source>
</evidence>